<evidence type="ECO:0000313" key="2">
    <source>
        <dbReference type="EMBL" id="PYC77813.1"/>
    </source>
</evidence>
<accession>A0A2V4N4K8</accession>
<protein>
    <submittedName>
        <fullName evidence="2">Uncharacterized protein</fullName>
    </submittedName>
</protein>
<evidence type="ECO:0000313" key="3">
    <source>
        <dbReference type="Proteomes" id="UP000248039"/>
    </source>
</evidence>
<sequence>MHSRWTTVLLTTALGGVIATGTGIAAGGATPDQPTAVRPAVAMPDAAKTLDVTGKLGAVLAKVNELAAASSPAGGAAADPAALKAKLADLGTASDQLKAALPPAAPLPAVPGTLPAPGVSGAPSGAAVPSLPGAPSGAAVPSLPGAPSGAAVPSLPGAPSVPAAGGPGAVPVQVLSGGPLQRGLPTLPVSVEDTLGAMQKDAAALVAAASPSASAKQPDPAAVRSAAGPLAADNLGLLTAVAARLTG</sequence>
<keyword evidence="3" id="KW-1185">Reference proteome</keyword>
<proteinExistence type="predicted"/>
<dbReference type="AlphaFoldDB" id="A0A2V4N4K8"/>
<dbReference type="RefSeq" id="WP_110670806.1">
    <property type="nucleotide sequence ID" value="NZ_PYBW01000055.1"/>
</dbReference>
<gene>
    <name evidence="2" type="ORF">C7C46_17730</name>
</gene>
<organism evidence="2 3">
    <name type="scientific">Streptomyces tateyamensis</name>
    <dbReference type="NCBI Taxonomy" id="565073"/>
    <lineage>
        <taxon>Bacteria</taxon>
        <taxon>Bacillati</taxon>
        <taxon>Actinomycetota</taxon>
        <taxon>Actinomycetes</taxon>
        <taxon>Kitasatosporales</taxon>
        <taxon>Streptomycetaceae</taxon>
        <taxon>Streptomyces</taxon>
    </lineage>
</organism>
<dbReference type="EMBL" id="PYBW01000055">
    <property type="protein sequence ID" value="PYC77813.1"/>
    <property type="molecule type" value="Genomic_DNA"/>
</dbReference>
<feature type="chain" id="PRO_5016003809" evidence="1">
    <location>
        <begin position="26"/>
        <end position="247"/>
    </location>
</feature>
<evidence type="ECO:0000256" key="1">
    <source>
        <dbReference type="SAM" id="SignalP"/>
    </source>
</evidence>
<comment type="caution">
    <text evidence="2">The sequence shown here is derived from an EMBL/GenBank/DDBJ whole genome shotgun (WGS) entry which is preliminary data.</text>
</comment>
<reference evidence="2 3" key="1">
    <citation type="submission" date="2018-03" db="EMBL/GenBank/DDBJ databases">
        <title>Bioinformatic expansion and discovery of thiopeptide antibiotics.</title>
        <authorList>
            <person name="Schwalen C.J."/>
            <person name="Hudson G.A."/>
            <person name="Mitchell D.A."/>
        </authorList>
    </citation>
    <scope>NUCLEOTIDE SEQUENCE [LARGE SCALE GENOMIC DNA]</scope>
    <source>
        <strain evidence="2 3">ATCC 21389</strain>
    </source>
</reference>
<name>A0A2V4N4K8_9ACTN</name>
<dbReference type="Proteomes" id="UP000248039">
    <property type="component" value="Unassembled WGS sequence"/>
</dbReference>
<feature type="signal peptide" evidence="1">
    <location>
        <begin position="1"/>
        <end position="25"/>
    </location>
</feature>
<keyword evidence="1" id="KW-0732">Signal</keyword>